<organism evidence="15 16">
    <name type="scientific">Cordyceps fumosorosea (strain ARSEF 2679)</name>
    <name type="common">Isaria fumosorosea</name>
    <dbReference type="NCBI Taxonomy" id="1081104"/>
    <lineage>
        <taxon>Eukaryota</taxon>
        <taxon>Fungi</taxon>
        <taxon>Dikarya</taxon>
        <taxon>Ascomycota</taxon>
        <taxon>Pezizomycotina</taxon>
        <taxon>Sordariomycetes</taxon>
        <taxon>Hypocreomycetidae</taxon>
        <taxon>Hypocreales</taxon>
        <taxon>Cordycipitaceae</taxon>
        <taxon>Cordyceps</taxon>
    </lineage>
</organism>
<dbReference type="InterPro" id="IPR020806">
    <property type="entry name" value="PKS_PP-bd"/>
</dbReference>
<evidence type="ECO:0000256" key="8">
    <source>
        <dbReference type="ARBA" id="ARBA00023268"/>
    </source>
</evidence>
<comment type="caution">
    <text evidence="15">The sequence shown here is derived from an EMBL/GenBank/DDBJ whole genome shotgun (WGS) entry which is preliminary data.</text>
</comment>
<dbReference type="SMART" id="SM00826">
    <property type="entry name" value="PKS_DH"/>
    <property type="match status" value="1"/>
</dbReference>
<dbReference type="SMART" id="SM00823">
    <property type="entry name" value="PKS_PP"/>
    <property type="match status" value="2"/>
</dbReference>
<evidence type="ECO:0000256" key="4">
    <source>
        <dbReference type="ARBA" id="ARBA00022603"/>
    </source>
</evidence>
<dbReference type="InterPro" id="IPR013217">
    <property type="entry name" value="Methyltransf_12"/>
</dbReference>
<dbReference type="InterPro" id="IPR045851">
    <property type="entry name" value="AMP-bd_C_sf"/>
</dbReference>
<dbReference type="Pfam" id="PF08242">
    <property type="entry name" value="Methyltransf_12"/>
    <property type="match status" value="1"/>
</dbReference>
<feature type="region of interest" description="Disordered" evidence="11">
    <location>
        <begin position="2577"/>
        <end position="2636"/>
    </location>
</feature>
<dbReference type="InterPro" id="IPR049552">
    <property type="entry name" value="PKS_DH_N"/>
</dbReference>
<comment type="similarity">
    <text evidence="9">In the C-terminal section; belongs to the NRP synthetase family.</text>
</comment>
<dbReference type="InterPro" id="IPR018201">
    <property type="entry name" value="Ketoacyl_synth_AS"/>
</dbReference>
<dbReference type="CDD" id="cd05930">
    <property type="entry name" value="A_NRPS"/>
    <property type="match status" value="1"/>
</dbReference>
<dbReference type="InterPro" id="IPR000873">
    <property type="entry name" value="AMP-dep_synth/lig_dom"/>
</dbReference>
<dbReference type="InterPro" id="IPR013968">
    <property type="entry name" value="PKS_KR"/>
</dbReference>
<dbReference type="RefSeq" id="XP_018706391.1">
    <property type="nucleotide sequence ID" value="XM_018846663.1"/>
</dbReference>
<dbReference type="InterPro" id="IPR010071">
    <property type="entry name" value="AA_adenyl_dom"/>
</dbReference>
<feature type="domain" description="PKS/mFAS DH" evidence="14">
    <location>
        <begin position="965"/>
        <end position="1274"/>
    </location>
</feature>
<keyword evidence="6" id="KW-0677">Repeat</keyword>
<dbReference type="GO" id="GO:0031177">
    <property type="term" value="F:phosphopantetheine binding"/>
    <property type="evidence" value="ECO:0007669"/>
    <property type="project" value="InterPro"/>
</dbReference>
<keyword evidence="2" id="KW-0597">Phosphoprotein</keyword>
<dbReference type="Pfam" id="PF16197">
    <property type="entry name" value="KAsynt_C_assoc"/>
    <property type="match status" value="1"/>
</dbReference>
<dbReference type="SUPFAM" id="SSF52777">
    <property type="entry name" value="CoA-dependent acyltransferases"/>
    <property type="match status" value="2"/>
</dbReference>
<dbReference type="InterPro" id="IPR050091">
    <property type="entry name" value="PKS_NRPS_Biosynth_Enz"/>
</dbReference>
<name>A0A168B904_CORFA</name>
<dbReference type="GO" id="GO:0016874">
    <property type="term" value="F:ligase activity"/>
    <property type="evidence" value="ECO:0007669"/>
    <property type="project" value="UniProtKB-KW"/>
</dbReference>
<dbReference type="Pfam" id="PF00550">
    <property type="entry name" value="PP-binding"/>
    <property type="match status" value="1"/>
</dbReference>
<dbReference type="InterPro" id="IPR020841">
    <property type="entry name" value="PKS_Beta-ketoAc_synthase_dom"/>
</dbReference>
<dbReference type="GO" id="GO:0004315">
    <property type="term" value="F:3-oxoacyl-[acyl-carrier-protein] synthase activity"/>
    <property type="evidence" value="ECO:0007669"/>
    <property type="project" value="InterPro"/>
</dbReference>
<evidence type="ECO:0000256" key="10">
    <source>
        <dbReference type="PROSITE-ProRule" id="PRU01363"/>
    </source>
</evidence>
<evidence type="ECO:0000259" key="13">
    <source>
        <dbReference type="PROSITE" id="PS52004"/>
    </source>
</evidence>
<dbReference type="Gene3D" id="3.30.559.30">
    <property type="entry name" value="Nonribosomal peptide synthetase, condensation domain"/>
    <property type="match status" value="1"/>
</dbReference>
<dbReference type="Gene3D" id="3.40.366.10">
    <property type="entry name" value="Malonyl-Coenzyme A Acyl Carrier Protein, domain 2"/>
    <property type="match status" value="1"/>
</dbReference>
<dbReference type="InterPro" id="IPR049551">
    <property type="entry name" value="PKS_DH_C"/>
</dbReference>
<dbReference type="Pfam" id="PF14765">
    <property type="entry name" value="PS-DH"/>
    <property type="match status" value="1"/>
</dbReference>
<proteinExistence type="inferred from homology"/>
<dbReference type="PROSITE" id="PS52019">
    <property type="entry name" value="PKS_MFAS_DH"/>
    <property type="match status" value="1"/>
</dbReference>
<dbReference type="InterPro" id="IPR020807">
    <property type="entry name" value="PKS_DH"/>
</dbReference>
<dbReference type="Proteomes" id="UP000076744">
    <property type="component" value="Unassembled WGS sequence"/>
</dbReference>
<dbReference type="PANTHER" id="PTHR43775">
    <property type="entry name" value="FATTY ACID SYNTHASE"/>
    <property type="match status" value="1"/>
</dbReference>
<dbReference type="InterPro" id="IPR014043">
    <property type="entry name" value="Acyl_transferase_dom"/>
</dbReference>
<dbReference type="CDD" id="cd19532">
    <property type="entry name" value="C_PKS-NRPS"/>
    <property type="match status" value="1"/>
</dbReference>
<dbReference type="Gene3D" id="1.10.1200.10">
    <property type="entry name" value="ACP-like"/>
    <property type="match status" value="1"/>
</dbReference>
<dbReference type="InterPro" id="IPR023213">
    <property type="entry name" value="CAT-like_dom_sf"/>
</dbReference>
<dbReference type="InterPro" id="IPR049900">
    <property type="entry name" value="PKS_mFAS_DH"/>
</dbReference>
<dbReference type="Pfam" id="PF07993">
    <property type="entry name" value="NAD_binding_4"/>
    <property type="match status" value="1"/>
</dbReference>
<dbReference type="Pfam" id="PF00501">
    <property type="entry name" value="AMP-binding"/>
    <property type="match status" value="1"/>
</dbReference>
<dbReference type="InterPro" id="IPR042104">
    <property type="entry name" value="PKS_dehydratase_sf"/>
</dbReference>
<keyword evidence="16" id="KW-1185">Reference proteome</keyword>
<dbReference type="GO" id="GO:0008168">
    <property type="term" value="F:methyltransferase activity"/>
    <property type="evidence" value="ECO:0007669"/>
    <property type="project" value="UniProtKB-KW"/>
</dbReference>
<dbReference type="GO" id="GO:0004312">
    <property type="term" value="F:fatty acid synthase activity"/>
    <property type="evidence" value="ECO:0007669"/>
    <property type="project" value="TreeGrafter"/>
</dbReference>
<dbReference type="Gene3D" id="3.40.47.10">
    <property type="match status" value="1"/>
</dbReference>
<keyword evidence="1" id="KW-0596">Phosphopantetheine</keyword>
<reference evidence="15 16" key="1">
    <citation type="journal article" date="2016" name="Genome Biol. Evol.">
        <title>Divergent and convergent evolution of fungal pathogenicity.</title>
        <authorList>
            <person name="Shang Y."/>
            <person name="Xiao G."/>
            <person name="Zheng P."/>
            <person name="Cen K."/>
            <person name="Zhan S."/>
            <person name="Wang C."/>
        </authorList>
    </citation>
    <scope>NUCLEOTIDE SEQUENCE [LARGE SCALE GENOMIC DNA]</scope>
    <source>
        <strain evidence="15 16">ARSEF 2679</strain>
    </source>
</reference>
<dbReference type="Gene3D" id="3.40.50.150">
    <property type="entry name" value="Vaccinia Virus protein VP39"/>
    <property type="match status" value="1"/>
</dbReference>
<dbReference type="GeneID" id="30019349"/>
<dbReference type="InterPro" id="IPR013120">
    <property type="entry name" value="FAR_NAD-bd"/>
</dbReference>
<dbReference type="SMART" id="SM00827">
    <property type="entry name" value="PKS_AT"/>
    <property type="match status" value="1"/>
</dbReference>
<feature type="region of interest" description="N-terminal hotdog fold" evidence="10">
    <location>
        <begin position="965"/>
        <end position="1102"/>
    </location>
</feature>
<dbReference type="NCBIfam" id="TIGR01733">
    <property type="entry name" value="AA-adenyl-dom"/>
    <property type="match status" value="1"/>
</dbReference>
<dbReference type="Gene3D" id="3.30.559.10">
    <property type="entry name" value="Chloramphenicol acetyltransferase-like domain"/>
    <property type="match status" value="1"/>
</dbReference>
<dbReference type="InterPro" id="IPR016035">
    <property type="entry name" value="Acyl_Trfase/lysoPLipase"/>
</dbReference>
<dbReference type="SUPFAM" id="SSF56801">
    <property type="entry name" value="Acetyl-CoA synthetase-like"/>
    <property type="match status" value="1"/>
</dbReference>
<dbReference type="InterPro" id="IPR009081">
    <property type="entry name" value="PP-bd_ACP"/>
</dbReference>
<dbReference type="CDD" id="cd00833">
    <property type="entry name" value="PKS"/>
    <property type="match status" value="1"/>
</dbReference>
<evidence type="ECO:0000256" key="11">
    <source>
        <dbReference type="SAM" id="MobiDB-lite"/>
    </source>
</evidence>
<dbReference type="SUPFAM" id="SSF55048">
    <property type="entry name" value="Probable ACP-binding domain of malonyl-CoA ACP transacylase"/>
    <property type="match status" value="1"/>
</dbReference>
<dbReference type="EMBL" id="AZHB01000005">
    <property type="protein sequence ID" value="OAA69787.1"/>
    <property type="molecule type" value="Genomic_DNA"/>
</dbReference>
<feature type="domain" description="Carrier" evidence="12">
    <location>
        <begin position="3729"/>
        <end position="3813"/>
    </location>
</feature>
<evidence type="ECO:0000256" key="1">
    <source>
        <dbReference type="ARBA" id="ARBA00022450"/>
    </source>
</evidence>
<dbReference type="Pfam" id="PF02801">
    <property type="entry name" value="Ketoacyl-synt_C"/>
    <property type="match status" value="1"/>
</dbReference>
<dbReference type="Pfam" id="PF00698">
    <property type="entry name" value="Acyl_transf_1"/>
    <property type="match status" value="1"/>
</dbReference>
<keyword evidence="4" id="KW-0489">Methyltransferase</keyword>
<dbReference type="GO" id="GO:0032259">
    <property type="term" value="P:methylation"/>
    <property type="evidence" value="ECO:0007669"/>
    <property type="project" value="UniProtKB-KW"/>
</dbReference>
<dbReference type="Pfam" id="PF23297">
    <property type="entry name" value="ACP_SdgA_C"/>
    <property type="match status" value="1"/>
</dbReference>
<keyword evidence="8" id="KW-0511">Multifunctional enzyme</keyword>
<dbReference type="InterPro" id="IPR006162">
    <property type="entry name" value="Ppantetheine_attach_site"/>
</dbReference>
<dbReference type="InterPro" id="IPR014031">
    <property type="entry name" value="Ketoacyl_synth_C"/>
</dbReference>
<dbReference type="InterPro" id="IPR016039">
    <property type="entry name" value="Thiolase-like"/>
</dbReference>
<dbReference type="InterPro" id="IPR029063">
    <property type="entry name" value="SAM-dependent_MTases_sf"/>
</dbReference>
<keyword evidence="5" id="KW-0808">Transferase</keyword>
<evidence type="ECO:0000256" key="5">
    <source>
        <dbReference type="ARBA" id="ARBA00022679"/>
    </source>
</evidence>
<evidence type="ECO:0000256" key="7">
    <source>
        <dbReference type="ARBA" id="ARBA00023002"/>
    </source>
</evidence>
<evidence type="ECO:0000256" key="3">
    <source>
        <dbReference type="ARBA" id="ARBA00022598"/>
    </source>
</evidence>
<dbReference type="SUPFAM" id="SSF52151">
    <property type="entry name" value="FabD/lysophospholipase-like"/>
    <property type="match status" value="1"/>
</dbReference>
<keyword evidence="3" id="KW-0436">Ligase</keyword>
<dbReference type="InterPro" id="IPR036291">
    <property type="entry name" value="NAD(P)-bd_dom_sf"/>
</dbReference>
<feature type="active site" description="Proton acceptor; for dehydratase activity" evidence="10">
    <location>
        <position position="997"/>
    </location>
</feature>
<dbReference type="SUPFAM" id="SSF53901">
    <property type="entry name" value="Thiolase-like"/>
    <property type="match status" value="1"/>
</dbReference>
<dbReference type="PROSITE" id="PS00012">
    <property type="entry name" value="PHOSPHOPANTETHEINE"/>
    <property type="match status" value="1"/>
</dbReference>
<gene>
    <name evidence="15" type="ORF">ISF_03057</name>
</gene>
<dbReference type="Gene3D" id="3.10.129.110">
    <property type="entry name" value="Polyketide synthase dehydratase"/>
    <property type="match status" value="1"/>
</dbReference>
<dbReference type="Gene3D" id="3.40.50.720">
    <property type="entry name" value="NAD(P)-binding Rossmann-like Domain"/>
    <property type="match status" value="3"/>
</dbReference>
<dbReference type="InterPro" id="IPR001242">
    <property type="entry name" value="Condensation_dom"/>
</dbReference>
<dbReference type="GO" id="GO:0009403">
    <property type="term" value="P:toxin biosynthetic process"/>
    <property type="evidence" value="ECO:0007669"/>
    <property type="project" value="UniProtKB-ARBA"/>
</dbReference>
<feature type="active site" description="Proton donor; for dehydratase activity" evidence="10">
    <location>
        <position position="1175"/>
    </location>
</feature>
<dbReference type="InterPro" id="IPR001227">
    <property type="entry name" value="Ac_transferase_dom_sf"/>
</dbReference>
<dbReference type="PROSITE" id="PS52004">
    <property type="entry name" value="KS3_2"/>
    <property type="match status" value="1"/>
</dbReference>
<dbReference type="STRING" id="1081104.A0A168B904"/>
<keyword evidence="7" id="KW-0560">Oxidoreductase</keyword>
<dbReference type="FunFam" id="3.40.47.10:FF:000019">
    <property type="entry name" value="Polyketide synthase type I"/>
    <property type="match status" value="1"/>
</dbReference>
<feature type="region of interest" description="C-terminal hotdog fold" evidence="10">
    <location>
        <begin position="1117"/>
        <end position="1274"/>
    </location>
</feature>
<dbReference type="SMART" id="SM00822">
    <property type="entry name" value="PKS_KR"/>
    <property type="match status" value="1"/>
</dbReference>
<dbReference type="InterPro" id="IPR032821">
    <property type="entry name" value="PKS_assoc"/>
</dbReference>
<dbReference type="PROSITE" id="PS00606">
    <property type="entry name" value="KS3_1"/>
    <property type="match status" value="1"/>
</dbReference>
<dbReference type="SUPFAM" id="SSF53335">
    <property type="entry name" value="S-adenosyl-L-methionine-dependent methyltransferases"/>
    <property type="match status" value="1"/>
</dbReference>
<evidence type="ECO:0000256" key="9">
    <source>
        <dbReference type="ARBA" id="ARBA00029443"/>
    </source>
</evidence>
<protein>
    <submittedName>
        <fullName evidence="15">Beta-ketoacyl synthase domain-containing protein</fullName>
    </submittedName>
</protein>
<dbReference type="SUPFAM" id="SSF47336">
    <property type="entry name" value="ACP-like"/>
    <property type="match status" value="1"/>
</dbReference>
<evidence type="ECO:0000259" key="12">
    <source>
        <dbReference type="PROSITE" id="PS50075"/>
    </source>
</evidence>
<evidence type="ECO:0000313" key="16">
    <source>
        <dbReference type="Proteomes" id="UP000076744"/>
    </source>
</evidence>
<dbReference type="InterPro" id="IPR042099">
    <property type="entry name" value="ANL_N_sf"/>
</dbReference>
<dbReference type="Pfam" id="PF00668">
    <property type="entry name" value="Condensation"/>
    <property type="match status" value="1"/>
</dbReference>
<dbReference type="InterPro" id="IPR014030">
    <property type="entry name" value="Ketoacyl_synth_N"/>
</dbReference>
<dbReference type="GO" id="GO:0006633">
    <property type="term" value="P:fatty acid biosynthetic process"/>
    <property type="evidence" value="ECO:0007669"/>
    <property type="project" value="InterPro"/>
</dbReference>
<dbReference type="PANTHER" id="PTHR43775:SF20">
    <property type="entry name" value="HYBRID PKS-NRPS SYNTHETASE APDA"/>
    <property type="match status" value="1"/>
</dbReference>
<dbReference type="GO" id="GO:0016491">
    <property type="term" value="F:oxidoreductase activity"/>
    <property type="evidence" value="ECO:0007669"/>
    <property type="project" value="UniProtKB-KW"/>
</dbReference>
<dbReference type="Pfam" id="PF21089">
    <property type="entry name" value="PKS_DH_N"/>
    <property type="match status" value="1"/>
</dbReference>
<dbReference type="InterPro" id="IPR016036">
    <property type="entry name" value="Malonyl_transacylase_ACP-bd"/>
</dbReference>
<accession>A0A168B904</accession>
<dbReference type="InterPro" id="IPR036736">
    <property type="entry name" value="ACP-like_sf"/>
</dbReference>
<dbReference type="CDD" id="cd02440">
    <property type="entry name" value="AdoMet_MTases"/>
    <property type="match status" value="1"/>
</dbReference>
<dbReference type="InterPro" id="IPR057326">
    <property type="entry name" value="KR_dom"/>
</dbReference>
<dbReference type="Gene3D" id="3.40.50.12780">
    <property type="entry name" value="N-terminal domain of ligase-like"/>
    <property type="match status" value="1"/>
</dbReference>
<dbReference type="SUPFAM" id="SSF51735">
    <property type="entry name" value="NAD(P)-binding Rossmann-fold domains"/>
    <property type="match status" value="3"/>
</dbReference>
<dbReference type="OrthoDB" id="329835at2759"/>
<evidence type="ECO:0000256" key="6">
    <source>
        <dbReference type="ARBA" id="ARBA00022737"/>
    </source>
</evidence>
<dbReference type="Gene3D" id="3.30.300.30">
    <property type="match status" value="1"/>
</dbReference>
<feature type="compositionally biased region" description="Low complexity" evidence="11">
    <location>
        <begin position="2598"/>
        <end position="2611"/>
    </location>
</feature>
<dbReference type="Pfam" id="PF00109">
    <property type="entry name" value="ketoacyl-synt"/>
    <property type="match status" value="1"/>
</dbReference>
<dbReference type="SMART" id="SM00825">
    <property type="entry name" value="PKS_KS"/>
    <property type="match status" value="1"/>
</dbReference>
<dbReference type="Pfam" id="PF08659">
    <property type="entry name" value="KR"/>
    <property type="match status" value="1"/>
</dbReference>
<evidence type="ECO:0000256" key="2">
    <source>
        <dbReference type="ARBA" id="ARBA00022553"/>
    </source>
</evidence>
<evidence type="ECO:0000259" key="14">
    <source>
        <dbReference type="PROSITE" id="PS52019"/>
    </source>
</evidence>
<sequence>MSAAKRTQTNEPIALIGSACRFAGGANSPSKLWELLKEPRDVLSDIPDSRFSADGFYHKDGTYHGRSNVKASYLIEDDVRAFDAQFFGIKPIEAGGIDPQQRLLLETVYEALESAGQSMHKLRGSDTGVYAGQMCNDFEFLSYRDLDALPTYNATGTNRAILANRVSYFFDWHGPSMTLDTACSSSLYAVYLAAQALRSGESRTAVACGTNLLLGPEFFVSESKLNMLSPDSRSRMWDSKANGYARGDGVAAVVVKTLSAALQDGDHIDCIIREVCVNQDGATSGITMPSAKAQAELIRKTYTKAGLDYRGDGRPQYVEAHGTGTPAGDPIEAEALSTAFFPDGKPLARGEKKQPLYVGSLKTVLGHTEGTAGVAALIKASLAVQHGVIPPNMLFNNLNPNIQPFYHSLEVPTSPIDWPILPAGQPRRASINSFGFGGANAHAVIESYSPQAHSSLEGESAQQAPLPLGPYVFSAASEQSLVANLDAYSTYLAGLDAATLDAGNLAWTLRQRRSTLPFKVAFPASSMEQLKITIDEKIAEAKSKKTTLGLKSSLPQNKPRLLAVFTGQGAQYARMGSELLDRSPMARQIISELEAHLAALPESERPSWSLEQELRAAQATSRLNEAALSQPLCTALQIVQVDLLRAAGVELAGAVGHSSGEIGAAYAAGLLSARDALLVAYFRGLHASKAASPNGTDVKGAMIAVGTSMEDALEIVAEFDGAVALAACNSSASVTLSGDEDAIDELATIFEDEKKFRRKLKVDTAYHSSHMVPCSAPYIASLRSNDIQVRTPNGSKGPVWYSTVYEDLKMSSPEAITKLQDGSYWCDNMVRPVLFYQGLSAILASDTFDLALEIGPHPALKGPAAQTIQETLNREIPYHGVLSRGTPADVALSSALGFLWSHETTSLSLVNLESFEAAAAAAAAAKSNGYRLVKGLPTYQWNHEKTYWRESRHSRRLRTRKARANALLGAVEPESSTTQQRWRNILREREISWLPGHQLQGRTVFPAAGYVSTLLEAVRQLPQVSGSAIRLIDISKFRILQAMSFDEDDSGIEILSTLENIHKDDEHRSIRAHFTYSSASGRDPDAFVLTASADVEVLLGEPSKSLLPARQADPPNMVDVTDDRFYGTLADLGYGYTGPFRALSSLRRKLGKAVAQVIIPPSDESTLLVHPGTLDGAIQAVLLAFCDPGDGLLWSLHVPTLMERIRVNPSLCGSGWGEVESVHVAASMSEAGEPGMVGDVDIFAAPSGKDGPVEHAAIQVQGVRTVPFAGATAADDNKIFARMRWANGSPDGDAMAADDETTPFERDLVQAAERAAIFHLRRFERDLAPDHPARSHPIYSNYLAFARHIDGLRAKSRSNYKHAHKKCTDDTLEDVLSACEPFKDCIDVRIIDKVSEVMSRIFDGEDIAPEQAIPAELLAEYYANAVGLRQSGQWLARGVKQLAHCYPNMNILEVAAGTGAATGRILDQLGVHGFSSYTYTDDSAEFFKEAASMFAPYKKRMTFKTLDVARDPVSQGYTPGSYDLIVASAVLHATPRLEQTLRNIRRLLRPGGFLIVNESTSGTLARDGFVFGTMPSWWSGAEEGRTLSPLVAPEQWDEALRNSGFSGVDTITPEAFQDTHSNTVFVSQAIDDTVLFLREPLSAAVPATVYAGGDGASLEDLVIIGGSTLRTGRVVSDLKRILVAHVSGGITFFKSLLDLPADFNPSPNTCVLNLSELDVPVFEDLTAAAFEALKRLVAVEHTLLWVTRGKLAGNPAASMSVGFLRTAVHEVPGLRVQCVDLDPDASHGRVDASALAETLLRFRHLTRIQGSLEAPPPPLWSVEFEIALNAEGHQLVSRYLPDDHANNRFNSARRTITRELDVREAAAEVEKDKTGGYQVVEASLLRNADKLASEPGRRATDLRAMKAMISPVNTPLGPLFLTLGLEDEGSVIPGSQRSVGSRRFLALAESLASRCSVPSSATALLTHQDDDAASSSGGSEDAKILAQVAANLFAESALQGLVPGQKVAFHNVTGGLTAVLERRAAEQGFNAIFTTSVEETSENDAISIPAFMPAREVRDLLPRDLARFVFASPNDPVAKRIAEVLPVNCRIEYLTAVQSKDPYAAMSPYRSTAESAHEILGNSLRTALNYAQEDLKASAHVSVNTFSTSDLTVAAQANAEDSDTSSTIQDPLTVLDWQATPVVQAHVSRLDTKPIFKDDRTYWLVGLSGALGLSICDWMIAKGAKYIVITSRSPNVDATWQESCRKKGAVVKIFSNDITDGEAVETVYKIICDTLPSLAGVMMGAMVLRDRLVRDMTFEEMKAVLGPKVDGSRHLDRLLGDLPLDFFVYFSSLMQIVGNLGQANYTTANASFTGFATQRRRRGLAASVVDIGAVAGAGVFARGAGNGGDLNMHLAGLRRVSEVDVYQVLAEAINIGHAHLPLESGEEPAIGVGMRFTTPSEASLPRWFGNPKFEAFVLRDEDDGVNHGSANKGSGSVQEKLLQAQNKTQVFEAIRNSFLAKIRPMLQIDGADDEALMQMHSGEIGMDSLIAVDIRSWFLKQLNVSIPVLKILNGASIAEYVEEAVAKISPELTPNLGLATGSGPSAADIGPAAPPRPRSTTESSAPSSSSPDTPGTGAASQVSDETVPTPPPEVAAHLSLPKGEEALPASLTAAALARLPVTLERSMSLSHTQSMFWLIHSLLEDKTTLNHTGYIRMRGLVRVQDLKAAVQKICNRHESMRACFYLDENSTKGRSDDAADPGHIVKQGILKTGRLELEHMEIGSDEELDEKFNQLRNYVYDLSGGEFMRLILLTRTDLPTENYFMIGAHHINFDGVCTQILLRELEAFYTRQAHLTLSSTTKQYSSFIASQLDDEMAGAWDGDLAFWRREFSTIPEPLPLTRARVVARKPLLRYDAHRFDFRLDPVLAERVRDVARRHRVTAFHFYLAAFRIVLQRFLSLGLVDGQQDGDRETNTAPHDSDVCIGIADSNRHDEETLGSLGPYLNLLALRFRDRPATFASALTSARDKTFAALGHGAVPFDVVLRDLRVHRDMSHAPLFQAFLDYRLGFPNQQPFADCTLELLRFEPGRTAYDLSVDVIDTPLYNDAGAPGGKAGGDALLSVFGQASLYEPEDVRIFAACFEDVIREFAEDPSKGLVGPGSEWSYRDADVTKALELSRGPAYETQWPGTLAHRLDDIVAAHADKVAIKLVGDDGDDGGSSLTYKQLDDKTNAIAATLLDKGVSRGQYIAVHQEPTPDWICSMLAILKIGAIYVPLDPGTPAARLAMVVAACHPAALLVDRATAPNCAFEIPTVVDVSMVPASNVRRIPPVPKAGEPAIALHTSGTTGTPKVIVLTHTNLVHEIETSVETYGLDSNVTVLQQSAFGFDMSVLQAFLALALGGTLVMVPRKLRGDAVAMSEFIVKHNVTYTCATPTEYSSWLRHGECAALRRSHWTVALSGGEPISHSFFDTFREQLGAKLNMRLFNGYGPAETTCCSASTELALRGSASELPPIIPAGHACPNESVYILDEEMRPLPLGLPGEVCIGGVAVAKGYLGNEALTSRAFVPNPFATEEYIGKRWATMFRTGDRGRLLPNGSVIVEGRIGDDTQIKIRGVRIDLRDIEQTIVQAANGAIVEAVAVARTASNSSTPDVASNSKIIVAYVVVDAEFRKHQPLEGPLGATSREQAYLARLLSGLPLQRTVCPSMLIPIDKVPLTTSGKTDRRALAALPLDRSSSSAARPQIETEPLTDMELRVQAIWELVLNFHSEHLNDLQESAPFLTPETDFFHVGGTSMLLLELREQVKRHLGLLVPLMQLFEHSTLGAMATLLAEQEAKAQADNDWEFEATPSDELYRLAQSAVTRGILPEGHPQAEAKTVVLTGASGILGRQVLERLLAAQKTGDVGKIICVALRRIESRISSGVLPSPMDKDAAQLVYYAGDLRRERLGLAPAEWASITAQVDVIVHVGAEVSHTKTYSTLKPANVASTAELARLCLEAQLSQGRSRPVPFHFVSTGEICMLGDGGQHGALYEESVGSAHVEPDQDDAVAKGYAATKWVCERMLENLAGDTATSDHHLLVSGNNPLRVWIHRPSSITTPQDESAMGPDAPILPRVLFYSRLLRAVPHEMEVGGRIGGSLDFVPLDKVAGDMVDIVMASCGEAAAAANGTMGVRSEGGGVTYVHHSGGTVMELATLRAFLEAEAEQSEGGCLQENKARFEAVPFSEWTDRAEEAGLHPLLAGLFRGVEQQRKALVFPRFPKGSRHPPTGSV</sequence>
<dbReference type="PROSITE" id="PS50075">
    <property type="entry name" value="CARRIER"/>
    <property type="match status" value="2"/>
</dbReference>
<feature type="domain" description="Carrier" evidence="12">
    <location>
        <begin position="2492"/>
        <end position="2568"/>
    </location>
</feature>
<evidence type="ECO:0000313" key="15">
    <source>
        <dbReference type="EMBL" id="OAA69787.1"/>
    </source>
</evidence>
<feature type="domain" description="Ketosynthase family 3 (KS3)" evidence="13">
    <location>
        <begin position="10"/>
        <end position="447"/>
    </location>
</feature>